<sequence>DCCMVEAQNYAATYPRALDTARVAGANAASASLDAEASSTVHLPTGASAMFGYQLKMWDSIMVCIGNVRPTDTDMTVNVPLQDGRAMCVFQKNKLTAAIILGHARLEKRGMDLVQAVRKGMSSPEVLTMLHQ</sequence>
<proteinExistence type="predicted"/>
<keyword evidence="2" id="KW-1185">Reference proteome</keyword>
<evidence type="ECO:0000313" key="2">
    <source>
        <dbReference type="Proteomes" id="UP000265618"/>
    </source>
</evidence>
<reference evidence="1 2" key="1">
    <citation type="journal article" date="2018" name="PLoS ONE">
        <title>The draft genome of Kipferlia bialata reveals reductive genome evolution in fornicate parasites.</title>
        <authorList>
            <person name="Tanifuji G."/>
            <person name="Takabayashi S."/>
            <person name="Kume K."/>
            <person name="Takagi M."/>
            <person name="Nakayama T."/>
            <person name="Kamikawa R."/>
            <person name="Inagaki Y."/>
            <person name="Hashimoto T."/>
        </authorList>
    </citation>
    <scope>NUCLEOTIDE SEQUENCE [LARGE SCALE GENOMIC DNA]</scope>
    <source>
        <strain evidence="1">NY0173</strain>
    </source>
</reference>
<organism evidence="1 2">
    <name type="scientific">Kipferlia bialata</name>
    <dbReference type="NCBI Taxonomy" id="797122"/>
    <lineage>
        <taxon>Eukaryota</taxon>
        <taxon>Metamonada</taxon>
        <taxon>Carpediemonas-like organisms</taxon>
        <taxon>Kipferlia</taxon>
    </lineage>
</organism>
<evidence type="ECO:0000313" key="1">
    <source>
        <dbReference type="EMBL" id="GIQ88169.1"/>
    </source>
</evidence>
<feature type="non-terminal residue" evidence="1">
    <location>
        <position position="1"/>
    </location>
</feature>
<dbReference type="Proteomes" id="UP000265618">
    <property type="component" value="Unassembled WGS sequence"/>
</dbReference>
<accession>A0A9K3GLI8</accession>
<protein>
    <submittedName>
        <fullName evidence="1">Uncharacterized protein</fullName>
    </submittedName>
</protein>
<dbReference type="EMBL" id="BDIP01003830">
    <property type="protein sequence ID" value="GIQ88169.1"/>
    <property type="molecule type" value="Genomic_DNA"/>
</dbReference>
<comment type="caution">
    <text evidence="1">The sequence shown here is derived from an EMBL/GenBank/DDBJ whole genome shotgun (WGS) entry which is preliminary data.</text>
</comment>
<name>A0A9K3GLI8_9EUKA</name>
<gene>
    <name evidence="1" type="ORF">KIPB_010359</name>
</gene>
<dbReference type="AlphaFoldDB" id="A0A9K3GLI8"/>